<keyword evidence="1" id="KW-0472">Membrane</keyword>
<dbReference type="Proteomes" id="UP000266673">
    <property type="component" value="Unassembled WGS sequence"/>
</dbReference>
<organism evidence="2 3">
    <name type="scientific">Gigaspora rosea</name>
    <dbReference type="NCBI Taxonomy" id="44941"/>
    <lineage>
        <taxon>Eukaryota</taxon>
        <taxon>Fungi</taxon>
        <taxon>Fungi incertae sedis</taxon>
        <taxon>Mucoromycota</taxon>
        <taxon>Glomeromycotina</taxon>
        <taxon>Glomeromycetes</taxon>
        <taxon>Diversisporales</taxon>
        <taxon>Gigasporaceae</taxon>
        <taxon>Gigaspora</taxon>
    </lineage>
</organism>
<dbReference type="EMBL" id="QKWP01003493">
    <property type="protein sequence ID" value="RIB00893.1"/>
    <property type="molecule type" value="Genomic_DNA"/>
</dbReference>
<keyword evidence="1" id="KW-0812">Transmembrane</keyword>
<feature type="transmembrane region" description="Helical" evidence="1">
    <location>
        <begin position="6"/>
        <end position="27"/>
    </location>
</feature>
<feature type="non-terminal residue" evidence="2">
    <location>
        <position position="54"/>
    </location>
</feature>
<keyword evidence="1" id="KW-1133">Transmembrane helix</keyword>
<dbReference type="AlphaFoldDB" id="A0A397U0G5"/>
<accession>A0A397U0G5</accession>
<evidence type="ECO:0000256" key="1">
    <source>
        <dbReference type="SAM" id="Phobius"/>
    </source>
</evidence>
<feature type="transmembrane region" description="Helical" evidence="1">
    <location>
        <begin position="34"/>
        <end position="53"/>
    </location>
</feature>
<keyword evidence="3" id="KW-1185">Reference proteome</keyword>
<gene>
    <name evidence="2" type="ORF">C2G38_2128859</name>
</gene>
<evidence type="ECO:0000313" key="2">
    <source>
        <dbReference type="EMBL" id="RIB00893.1"/>
    </source>
</evidence>
<protein>
    <submittedName>
        <fullName evidence="2">Uncharacterized protein</fullName>
    </submittedName>
</protein>
<comment type="caution">
    <text evidence="2">The sequence shown here is derived from an EMBL/GenBank/DDBJ whole genome shotgun (WGS) entry which is preliminary data.</text>
</comment>
<reference evidence="2 3" key="1">
    <citation type="submission" date="2018-06" db="EMBL/GenBank/DDBJ databases">
        <title>Comparative genomics reveals the genomic features of Rhizophagus irregularis, R. cerebriforme, R. diaphanum and Gigaspora rosea, and their symbiotic lifestyle signature.</title>
        <authorList>
            <person name="Morin E."/>
            <person name="San Clemente H."/>
            <person name="Chen E.C.H."/>
            <person name="De La Providencia I."/>
            <person name="Hainaut M."/>
            <person name="Kuo A."/>
            <person name="Kohler A."/>
            <person name="Murat C."/>
            <person name="Tang N."/>
            <person name="Roy S."/>
            <person name="Loubradou J."/>
            <person name="Henrissat B."/>
            <person name="Grigoriev I.V."/>
            <person name="Corradi N."/>
            <person name="Roux C."/>
            <person name="Martin F.M."/>
        </authorList>
    </citation>
    <scope>NUCLEOTIDE SEQUENCE [LARGE SCALE GENOMIC DNA]</scope>
    <source>
        <strain evidence="2 3">DAOM 194757</strain>
    </source>
</reference>
<sequence>MHYVLLLLLLTAVMPYLLSLFCLYLYFTGCARPCYVLYFWKCSVSFPFLAQFLV</sequence>
<evidence type="ECO:0000313" key="3">
    <source>
        <dbReference type="Proteomes" id="UP000266673"/>
    </source>
</evidence>
<name>A0A397U0G5_9GLOM</name>
<proteinExistence type="predicted"/>